<dbReference type="PANTHER" id="PTHR34383">
    <property type="entry name" value="POLYPHOSPHATE:AMP PHOSPHOTRANSFERASE-RELATED"/>
    <property type="match status" value="1"/>
</dbReference>
<evidence type="ECO:0000313" key="4">
    <source>
        <dbReference type="EMBL" id="MDR7385296.1"/>
    </source>
</evidence>
<dbReference type="NCBIfam" id="TIGR03709">
    <property type="entry name" value="PPK2_rel_1"/>
    <property type="match status" value="1"/>
</dbReference>
<dbReference type="SUPFAM" id="SSF52540">
    <property type="entry name" value="P-loop containing nucleoside triphosphate hydrolases"/>
    <property type="match status" value="1"/>
</dbReference>
<feature type="domain" description="Polyphosphate kinase-2-related" evidence="3">
    <location>
        <begin position="40"/>
        <end position="263"/>
    </location>
</feature>
<evidence type="ECO:0000256" key="1">
    <source>
        <dbReference type="ARBA" id="ARBA00022679"/>
    </source>
</evidence>
<reference evidence="4 5" key="1">
    <citation type="submission" date="2023-07" db="EMBL/GenBank/DDBJ databases">
        <title>Sequencing the genomes of 1000 actinobacteria strains.</title>
        <authorList>
            <person name="Klenk H.-P."/>
        </authorList>
    </citation>
    <scope>NUCLEOTIDE SEQUENCE [LARGE SCALE GENOMIC DNA]</scope>
    <source>
        <strain evidence="4 5">DSM 45554</strain>
    </source>
</reference>
<dbReference type="InterPro" id="IPR016898">
    <property type="entry name" value="Polyphosphate_phosphotransfera"/>
</dbReference>
<dbReference type="Pfam" id="PF03976">
    <property type="entry name" value="PPK2"/>
    <property type="match status" value="1"/>
</dbReference>
<dbReference type="EMBL" id="JAVDYE010000001">
    <property type="protein sequence ID" value="MDR7385296.1"/>
    <property type="molecule type" value="Genomic_DNA"/>
</dbReference>
<dbReference type="Proteomes" id="UP001183585">
    <property type="component" value="Unassembled WGS sequence"/>
</dbReference>
<organism evidence="4 5">
    <name type="scientific">Promicromonospora iranensis</name>
    <dbReference type="NCBI Taxonomy" id="1105144"/>
    <lineage>
        <taxon>Bacteria</taxon>
        <taxon>Bacillati</taxon>
        <taxon>Actinomycetota</taxon>
        <taxon>Actinomycetes</taxon>
        <taxon>Micrococcales</taxon>
        <taxon>Promicromonosporaceae</taxon>
        <taxon>Promicromonospora</taxon>
    </lineage>
</organism>
<protein>
    <submittedName>
        <fullName evidence="4">PPK2 family polyphosphate:nucleotide phosphotransferase</fullName>
    </submittedName>
</protein>
<dbReference type="PIRSF" id="PIRSF028756">
    <property type="entry name" value="PPK2_prd"/>
    <property type="match status" value="1"/>
</dbReference>
<accession>A0ABU2CVD1</accession>
<dbReference type="InterPro" id="IPR022488">
    <property type="entry name" value="PPK2-related"/>
</dbReference>
<dbReference type="InterPro" id="IPR022300">
    <property type="entry name" value="PPK2-rel_1"/>
</dbReference>
<proteinExistence type="predicted"/>
<evidence type="ECO:0000259" key="3">
    <source>
        <dbReference type="Pfam" id="PF03976"/>
    </source>
</evidence>
<sequence length="286" mass="32191">MAKNPEKLWKTPPEEALRWVRGTDLTALDHSSTPGWAGKRADGERLLAARAPELADLQEQLFAHGRTGGDRSVLLVLQGLDTAGKGGIVRHVVGMVDPQGVQHRGFGVPTAEEQQHGYLWRIRNALPRPGYLGVFDRSHHEQVLVVRVNRLEPVKTWRKHFRELNDFEAEVAASGTLIVKVALFVSADEQKERLAERLERPDKHWKYDPGDIDVRSKLPEYLVAYQEMLDRTSTAVAPWYVVPANRKWYARLAVTELLTDALRSLDLGWPAATFDVEAEKARLAAS</sequence>
<name>A0ABU2CVD1_9MICO</name>
<keyword evidence="1" id="KW-0808">Transferase</keyword>
<dbReference type="PANTHER" id="PTHR34383:SF3">
    <property type="entry name" value="POLYPHOSPHATE:AMP PHOSPHOTRANSFERASE"/>
    <property type="match status" value="1"/>
</dbReference>
<evidence type="ECO:0000256" key="2">
    <source>
        <dbReference type="ARBA" id="ARBA00022777"/>
    </source>
</evidence>
<dbReference type="InterPro" id="IPR027417">
    <property type="entry name" value="P-loop_NTPase"/>
</dbReference>
<gene>
    <name evidence="4" type="ORF">J2S48_004811</name>
</gene>
<keyword evidence="5" id="KW-1185">Reference proteome</keyword>
<dbReference type="Gene3D" id="3.40.50.300">
    <property type="entry name" value="P-loop containing nucleotide triphosphate hydrolases"/>
    <property type="match status" value="1"/>
</dbReference>
<dbReference type="RefSeq" id="WP_274995216.1">
    <property type="nucleotide sequence ID" value="NZ_JAJQQP010000009.1"/>
</dbReference>
<evidence type="ECO:0000313" key="5">
    <source>
        <dbReference type="Proteomes" id="UP001183585"/>
    </source>
</evidence>
<comment type="caution">
    <text evidence="4">The sequence shown here is derived from an EMBL/GenBank/DDBJ whole genome shotgun (WGS) entry which is preliminary data.</text>
</comment>
<keyword evidence="2" id="KW-0418">Kinase</keyword>